<evidence type="ECO:0008006" key="4">
    <source>
        <dbReference type="Google" id="ProtNLM"/>
    </source>
</evidence>
<gene>
    <name evidence="2" type="ordered locus">Clole_1730</name>
</gene>
<accession>F2JMD6</accession>
<dbReference type="STRING" id="642492.Clole_1730"/>
<evidence type="ECO:0000313" key="3">
    <source>
        <dbReference type="Proteomes" id="UP000008467"/>
    </source>
</evidence>
<dbReference type="KEGG" id="cle:Clole_1730"/>
<name>F2JMD6_CELLD</name>
<dbReference type="HOGENOM" id="CLU_1793013_0_0_9"/>
<evidence type="ECO:0000313" key="2">
    <source>
        <dbReference type="EMBL" id="ADZ83454.1"/>
    </source>
</evidence>
<dbReference type="AlphaFoldDB" id="F2JMD6"/>
<feature type="transmembrane region" description="Helical" evidence="1">
    <location>
        <begin position="6"/>
        <end position="28"/>
    </location>
</feature>
<dbReference type="EMBL" id="CP002582">
    <property type="protein sequence ID" value="ADZ83454.1"/>
    <property type="molecule type" value="Genomic_DNA"/>
</dbReference>
<dbReference type="RefSeq" id="WP_013656751.1">
    <property type="nucleotide sequence ID" value="NC_015275.1"/>
</dbReference>
<evidence type="ECO:0000256" key="1">
    <source>
        <dbReference type="SAM" id="Phobius"/>
    </source>
</evidence>
<dbReference type="Proteomes" id="UP000008467">
    <property type="component" value="Chromosome"/>
</dbReference>
<keyword evidence="3" id="KW-1185">Reference proteome</keyword>
<organism evidence="2 3">
    <name type="scientific">Cellulosilyticum lentocellum (strain ATCC 49066 / DSM 5427 / NCIMB 11756 / RHM5)</name>
    <name type="common">Clostridium lentocellum</name>
    <dbReference type="NCBI Taxonomy" id="642492"/>
    <lineage>
        <taxon>Bacteria</taxon>
        <taxon>Bacillati</taxon>
        <taxon>Bacillota</taxon>
        <taxon>Clostridia</taxon>
        <taxon>Lachnospirales</taxon>
        <taxon>Cellulosilyticaceae</taxon>
        <taxon>Cellulosilyticum</taxon>
    </lineage>
</organism>
<dbReference type="InterPro" id="IPR045584">
    <property type="entry name" value="Pilin-like"/>
</dbReference>
<proteinExistence type="predicted"/>
<sequence>MNSKGYTLVEMIVVILLVGVVGSTISISSKLIQQVAFMQLVQEVEKDIIFARDAAVATGKQYNIYCFSNRVLVRQGVEKPIYTTKLSRGIYIPDSITGKWIKFYGTMASPKTGTITLVCTSLHMQARITVRIATGKTTVYYIAL</sequence>
<keyword evidence="1" id="KW-1133">Transmembrane helix</keyword>
<dbReference type="PROSITE" id="PS00409">
    <property type="entry name" value="PROKAR_NTER_METHYL"/>
    <property type="match status" value="1"/>
</dbReference>
<dbReference type="Pfam" id="PF07963">
    <property type="entry name" value="N_methyl"/>
    <property type="match status" value="1"/>
</dbReference>
<keyword evidence="1" id="KW-0812">Transmembrane</keyword>
<protein>
    <recommendedName>
        <fullName evidence="4">Prepilin-type N-terminal cleavage/methylation domain-containing protein</fullName>
    </recommendedName>
</protein>
<dbReference type="NCBIfam" id="TIGR02532">
    <property type="entry name" value="IV_pilin_GFxxxE"/>
    <property type="match status" value="1"/>
</dbReference>
<dbReference type="SUPFAM" id="SSF54523">
    <property type="entry name" value="Pili subunits"/>
    <property type="match status" value="1"/>
</dbReference>
<dbReference type="InterPro" id="IPR012902">
    <property type="entry name" value="N_methyl_site"/>
</dbReference>
<reference evidence="2 3" key="1">
    <citation type="journal article" date="2011" name="J. Bacteriol.">
        <title>Complete genome sequence of the cellulose-degrading bacterium Cellulosilyticum lentocellum.</title>
        <authorList>
            <consortium name="US DOE Joint Genome Institute"/>
            <person name="Miller D.A."/>
            <person name="Suen G."/>
            <person name="Bruce D."/>
            <person name="Copeland A."/>
            <person name="Cheng J.F."/>
            <person name="Detter C."/>
            <person name="Goodwin L.A."/>
            <person name="Han C.S."/>
            <person name="Hauser L.J."/>
            <person name="Land M.L."/>
            <person name="Lapidus A."/>
            <person name="Lucas S."/>
            <person name="Meincke L."/>
            <person name="Pitluck S."/>
            <person name="Tapia R."/>
            <person name="Teshima H."/>
            <person name="Woyke T."/>
            <person name="Fox B.G."/>
            <person name="Angert E.R."/>
            <person name="Currie C.R."/>
        </authorList>
    </citation>
    <scope>NUCLEOTIDE SEQUENCE [LARGE SCALE GENOMIC DNA]</scope>
    <source>
        <strain evidence="3">ATCC 49066 / DSM 5427 / NCIMB 11756 / RHM5</strain>
    </source>
</reference>
<keyword evidence="1" id="KW-0472">Membrane</keyword>